<keyword evidence="6" id="KW-1185">Reference proteome</keyword>
<dbReference type="SUPFAM" id="SSF55073">
    <property type="entry name" value="Nucleotide cyclase"/>
    <property type="match status" value="1"/>
</dbReference>
<feature type="transmembrane region" description="Helical" evidence="3">
    <location>
        <begin position="12"/>
        <end position="29"/>
    </location>
</feature>
<dbReference type="NCBIfam" id="TIGR00254">
    <property type="entry name" value="GGDEF"/>
    <property type="match status" value="1"/>
</dbReference>
<dbReference type="SMART" id="SM00267">
    <property type="entry name" value="GGDEF"/>
    <property type="match status" value="1"/>
</dbReference>
<accession>A0ABT3A952</accession>
<feature type="domain" description="GGDEF" evidence="4">
    <location>
        <begin position="252"/>
        <end position="404"/>
    </location>
</feature>
<feature type="transmembrane region" description="Helical" evidence="3">
    <location>
        <begin position="203"/>
        <end position="222"/>
    </location>
</feature>
<dbReference type="RefSeq" id="WP_263712499.1">
    <property type="nucleotide sequence ID" value="NZ_JAOWKX010000005.1"/>
</dbReference>
<keyword evidence="3" id="KW-0812">Transmembrane</keyword>
<dbReference type="Gene3D" id="3.30.70.270">
    <property type="match status" value="1"/>
</dbReference>
<organism evidence="5 6">
    <name type="scientific">Fluctibacter corallii</name>
    <dbReference type="NCBI Taxonomy" id="2984329"/>
    <lineage>
        <taxon>Bacteria</taxon>
        <taxon>Pseudomonadati</taxon>
        <taxon>Pseudomonadota</taxon>
        <taxon>Gammaproteobacteria</taxon>
        <taxon>Alteromonadales</taxon>
        <taxon>Alteromonadaceae</taxon>
        <taxon>Fluctibacter</taxon>
    </lineage>
</organism>
<dbReference type="InterPro" id="IPR050469">
    <property type="entry name" value="Diguanylate_Cyclase"/>
</dbReference>
<evidence type="ECO:0000256" key="1">
    <source>
        <dbReference type="ARBA" id="ARBA00012528"/>
    </source>
</evidence>
<dbReference type="PANTHER" id="PTHR45138">
    <property type="entry name" value="REGULATORY COMPONENTS OF SENSORY TRANSDUCTION SYSTEM"/>
    <property type="match status" value="1"/>
</dbReference>
<proteinExistence type="predicted"/>
<evidence type="ECO:0000313" key="5">
    <source>
        <dbReference type="EMBL" id="MCV2885210.1"/>
    </source>
</evidence>
<dbReference type="Pfam" id="PF00990">
    <property type="entry name" value="GGDEF"/>
    <property type="match status" value="2"/>
</dbReference>
<feature type="transmembrane region" description="Helical" evidence="3">
    <location>
        <begin position="159"/>
        <end position="178"/>
    </location>
</feature>
<sequence length="408" mass="45501">MPLKQFIYQRLTPLTLLIIAFIFTIYWQQPTLSDWLSPMEWLPYAALCIAGTVAISFGRTRLAFLSLLSLGIGIVASEALHFANMAAMYVFVSAAWLLWRPDKGISPINLVWSVTEIAIICILLRLSIDNLANTLTPYLSGLFDVLHSLNPSLLTHLSVFEYLLIACLLAAGLLRVALVPTHTHVVIWLTQCLLVVIMLDTQFYVIGMIALAISALYLFAILTDSFNMAFRDELTGIPSRRALMQYVPTLGRKYVVAMSDVDHFKKFNDTYGHDVGDQVLKLVASRLNAVTGGGKAFRYGGEEFTIIFPRRSIADVTPHLDVLRQTIADYDIVLRGKDRPDEAPKKRHSAADAPTRKTVNVTCSFGVAERTADLTDFHDIMKQADIALYEAKKAGRNCVKSTRDIKSK</sequence>
<comment type="catalytic activity">
    <reaction evidence="2">
        <text>2 GTP = 3',3'-c-di-GMP + 2 diphosphate</text>
        <dbReference type="Rhea" id="RHEA:24898"/>
        <dbReference type="ChEBI" id="CHEBI:33019"/>
        <dbReference type="ChEBI" id="CHEBI:37565"/>
        <dbReference type="ChEBI" id="CHEBI:58805"/>
        <dbReference type="EC" id="2.7.7.65"/>
    </reaction>
</comment>
<dbReference type="EMBL" id="JAOWKX010000005">
    <property type="protein sequence ID" value="MCV2885210.1"/>
    <property type="molecule type" value="Genomic_DNA"/>
</dbReference>
<comment type="caution">
    <text evidence="5">The sequence shown here is derived from an EMBL/GenBank/DDBJ whole genome shotgun (WGS) entry which is preliminary data.</text>
</comment>
<keyword evidence="3" id="KW-0472">Membrane</keyword>
<dbReference type="PROSITE" id="PS50887">
    <property type="entry name" value="GGDEF"/>
    <property type="match status" value="1"/>
</dbReference>
<dbReference type="InterPro" id="IPR043128">
    <property type="entry name" value="Rev_trsase/Diguanyl_cyclase"/>
</dbReference>
<name>A0ABT3A952_9ALTE</name>
<dbReference type="PANTHER" id="PTHR45138:SF9">
    <property type="entry name" value="DIGUANYLATE CYCLASE DGCM-RELATED"/>
    <property type="match status" value="1"/>
</dbReference>
<evidence type="ECO:0000313" key="6">
    <source>
        <dbReference type="Proteomes" id="UP001652504"/>
    </source>
</evidence>
<dbReference type="InterPro" id="IPR000160">
    <property type="entry name" value="GGDEF_dom"/>
</dbReference>
<dbReference type="CDD" id="cd01949">
    <property type="entry name" value="GGDEF"/>
    <property type="match status" value="1"/>
</dbReference>
<protein>
    <recommendedName>
        <fullName evidence="1">diguanylate cyclase</fullName>
        <ecNumber evidence="1">2.7.7.65</ecNumber>
    </recommendedName>
</protein>
<evidence type="ECO:0000256" key="3">
    <source>
        <dbReference type="SAM" id="Phobius"/>
    </source>
</evidence>
<keyword evidence="3" id="KW-1133">Transmembrane helix</keyword>
<evidence type="ECO:0000259" key="4">
    <source>
        <dbReference type="PROSITE" id="PS50887"/>
    </source>
</evidence>
<feature type="transmembrane region" description="Helical" evidence="3">
    <location>
        <begin position="105"/>
        <end position="126"/>
    </location>
</feature>
<evidence type="ECO:0000256" key="2">
    <source>
        <dbReference type="ARBA" id="ARBA00034247"/>
    </source>
</evidence>
<dbReference type="EC" id="2.7.7.65" evidence="1"/>
<reference evidence="5 6" key="1">
    <citation type="submission" date="2022-10" db="EMBL/GenBank/DDBJ databases">
        <title>Aestuariibacter sp. AA17 isolated from Montipora capitata coral fragment.</title>
        <authorList>
            <person name="Emsley S.A."/>
            <person name="Pfannmuller K.M."/>
            <person name="Loughran R.M."/>
            <person name="Shlafstein M."/>
            <person name="Papke E."/>
            <person name="Saw J.H."/>
            <person name="Ushijima B."/>
            <person name="Videau P."/>
        </authorList>
    </citation>
    <scope>NUCLEOTIDE SEQUENCE [LARGE SCALE GENOMIC DNA]</scope>
    <source>
        <strain evidence="5 6">AA17</strain>
    </source>
</reference>
<dbReference type="InterPro" id="IPR029787">
    <property type="entry name" value="Nucleotide_cyclase"/>
</dbReference>
<gene>
    <name evidence="5" type="ORF">OE749_10955</name>
</gene>
<dbReference type="Proteomes" id="UP001652504">
    <property type="component" value="Unassembled WGS sequence"/>
</dbReference>
<feature type="transmembrane region" description="Helical" evidence="3">
    <location>
        <begin position="41"/>
        <end position="58"/>
    </location>
</feature>